<name>A0A4D8Q7C6_AZOBR</name>
<accession>A0A4D8Q7C6</accession>
<protein>
    <submittedName>
        <fullName evidence="1">Uncharacterized protein</fullName>
    </submittedName>
</protein>
<sequence>MTEFRPAAIVPVMAKTTVEFPEEIKVQFPEGVLERIERLVGSKYKRAGFIRDAAVRRLEEEELARGERPSVSPEIEAAARLFARAVHQRDVGEPGFDLELAVENDWPRFVVDAEKVVEVVEKAKSGAAK</sequence>
<gene>
    <name evidence="1" type="ORF">D3867_15095</name>
</gene>
<proteinExistence type="predicted"/>
<dbReference type="AlphaFoldDB" id="A0A4D8Q7C6"/>
<dbReference type="EMBL" id="CP032331">
    <property type="protein sequence ID" value="QCO03399.1"/>
    <property type="molecule type" value="Genomic_DNA"/>
</dbReference>
<dbReference type="Proteomes" id="UP000298596">
    <property type="component" value="Plasmid p1"/>
</dbReference>
<keyword evidence="1" id="KW-0614">Plasmid</keyword>
<evidence type="ECO:0000313" key="1">
    <source>
        <dbReference type="EMBL" id="QCO03399.1"/>
    </source>
</evidence>
<geneLocation type="plasmid" evidence="1">
    <name>p1</name>
</geneLocation>
<organism evidence="1 2">
    <name type="scientific">Azospirillum brasilense</name>
    <dbReference type="NCBI Taxonomy" id="192"/>
    <lineage>
        <taxon>Bacteria</taxon>
        <taxon>Pseudomonadati</taxon>
        <taxon>Pseudomonadota</taxon>
        <taxon>Alphaproteobacteria</taxon>
        <taxon>Rhodospirillales</taxon>
        <taxon>Azospirillaceae</taxon>
        <taxon>Azospirillum</taxon>
    </lineage>
</organism>
<evidence type="ECO:0000313" key="2">
    <source>
        <dbReference type="Proteomes" id="UP000298596"/>
    </source>
</evidence>
<reference evidence="1 2" key="1">
    <citation type="submission" date="2018-09" db="EMBL/GenBank/DDBJ databases">
        <title>Whole genome based analysis of evolution and adaptive divergence in Indian and Brazilian strains of Azospirillum brasilense.</title>
        <authorList>
            <person name="Singh C."/>
            <person name="Tripathi A.K."/>
        </authorList>
    </citation>
    <scope>NUCLEOTIDE SEQUENCE [LARGE SCALE GENOMIC DNA]</scope>
    <source>
        <strain evidence="1 2">MTCC4036</strain>
        <plasmid evidence="1 2">p1</plasmid>
    </source>
</reference>